<keyword evidence="1" id="KW-1133">Transmembrane helix</keyword>
<dbReference type="AlphaFoldDB" id="A0A3A9ADR2"/>
<keyword evidence="1" id="KW-0472">Membrane</keyword>
<organism evidence="2 3">
    <name type="scientific">Parablautia intestinalis</name>
    <dbReference type="NCBI Taxonomy" id="2320100"/>
    <lineage>
        <taxon>Bacteria</taxon>
        <taxon>Bacillati</taxon>
        <taxon>Bacillota</taxon>
        <taxon>Clostridia</taxon>
        <taxon>Lachnospirales</taxon>
        <taxon>Lachnospiraceae</taxon>
        <taxon>Parablautia</taxon>
    </lineage>
</organism>
<keyword evidence="3" id="KW-1185">Reference proteome</keyword>
<dbReference type="EMBL" id="RAYQ01000019">
    <property type="protein sequence ID" value="RKI89742.1"/>
    <property type="molecule type" value="Genomic_DNA"/>
</dbReference>
<evidence type="ECO:0000313" key="3">
    <source>
        <dbReference type="Proteomes" id="UP000280696"/>
    </source>
</evidence>
<proteinExistence type="predicted"/>
<feature type="transmembrane region" description="Helical" evidence="1">
    <location>
        <begin position="6"/>
        <end position="29"/>
    </location>
</feature>
<sequence>MKKKIFFSALILFVVFLNSTILIVSTVILRDKLSAVRDKCLAEHYVIASSLIRDVLSSVFLNFYNRKLLI</sequence>
<protein>
    <submittedName>
        <fullName evidence="2">Uncharacterized protein</fullName>
    </submittedName>
</protein>
<reference evidence="2 3" key="1">
    <citation type="submission" date="2018-09" db="EMBL/GenBank/DDBJ databases">
        <title>Murine metabolic-syndrome-specific gut microbial biobank.</title>
        <authorList>
            <person name="Liu C."/>
        </authorList>
    </citation>
    <scope>NUCLEOTIDE SEQUENCE [LARGE SCALE GENOMIC DNA]</scope>
    <source>
        <strain evidence="2 3">0.1xD8-82</strain>
    </source>
</reference>
<gene>
    <name evidence="2" type="ORF">D7V94_16250</name>
</gene>
<accession>A0A3A9ADR2</accession>
<evidence type="ECO:0000313" key="2">
    <source>
        <dbReference type="EMBL" id="RKI89742.1"/>
    </source>
</evidence>
<name>A0A3A9ADR2_9FIRM</name>
<keyword evidence="1" id="KW-0812">Transmembrane</keyword>
<comment type="caution">
    <text evidence="2">The sequence shown here is derived from an EMBL/GenBank/DDBJ whole genome shotgun (WGS) entry which is preliminary data.</text>
</comment>
<dbReference type="Proteomes" id="UP000280696">
    <property type="component" value="Unassembled WGS sequence"/>
</dbReference>
<evidence type="ECO:0000256" key="1">
    <source>
        <dbReference type="SAM" id="Phobius"/>
    </source>
</evidence>